<evidence type="ECO:0000259" key="5">
    <source>
        <dbReference type="PROSITE" id="PS51352"/>
    </source>
</evidence>
<dbReference type="GO" id="GO:0017004">
    <property type="term" value="P:cytochrome complex assembly"/>
    <property type="evidence" value="ECO:0007669"/>
    <property type="project" value="UniProtKB-KW"/>
</dbReference>
<dbReference type="CDD" id="cd02966">
    <property type="entry name" value="TlpA_like_family"/>
    <property type="match status" value="1"/>
</dbReference>
<protein>
    <submittedName>
        <fullName evidence="6">Thiol-disulfide isomerase/thioredoxin</fullName>
    </submittedName>
</protein>
<dbReference type="PANTHER" id="PTHR42852">
    <property type="entry name" value="THIOL:DISULFIDE INTERCHANGE PROTEIN DSBE"/>
    <property type="match status" value="1"/>
</dbReference>
<dbReference type="SUPFAM" id="SSF52833">
    <property type="entry name" value="Thioredoxin-like"/>
    <property type="match status" value="1"/>
</dbReference>
<evidence type="ECO:0000313" key="7">
    <source>
        <dbReference type="Proteomes" id="UP000240572"/>
    </source>
</evidence>
<reference evidence="6 7" key="1">
    <citation type="submission" date="2018-03" db="EMBL/GenBank/DDBJ databases">
        <title>Genomic Encyclopedia of Type Strains, Phase III (KMG-III): the genomes of soil and plant-associated and newly described type strains.</title>
        <authorList>
            <person name="Whitman W."/>
        </authorList>
    </citation>
    <scope>NUCLEOTIDE SEQUENCE [LARGE SCALE GENOMIC DNA]</scope>
    <source>
        <strain evidence="6 7">CGMCC 1.12700</strain>
    </source>
</reference>
<comment type="subcellular location">
    <subcellularLocation>
        <location evidence="1">Cell envelope</location>
    </subcellularLocation>
</comment>
<keyword evidence="3" id="KW-1015">Disulfide bond</keyword>
<dbReference type="GO" id="GO:0016491">
    <property type="term" value="F:oxidoreductase activity"/>
    <property type="evidence" value="ECO:0007669"/>
    <property type="project" value="InterPro"/>
</dbReference>
<evidence type="ECO:0000256" key="1">
    <source>
        <dbReference type="ARBA" id="ARBA00004196"/>
    </source>
</evidence>
<dbReference type="InterPro" id="IPR036249">
    <property type="entry name" value="Thioredoxin-like_sf"/>
</dbReference>
<dbReference type="Proteomes" id="UP000240572">
    <property type="component" value="Unassembled WGS sequence"/>
</dbReference>
<dbReference type="Pfam" id="PF08534">
    <property type="entry name" value="Redoxin"/>
    <property type="match status" value="1"/>
</dbReference>
<dbReference type="RefSeq" id="WP_146146639.1">
    <property type="nucleotide sequence ID" value="NZ_PYGD01000001.1"/>
</dbReference>
<feature type="domain" description="Thioredoxin" evidence="5">
    <location>
        <begin position="343"/>
        <end position="484"/>
    </location>
</feature>
<dbReference type="AlphaFoldDB" id="A0A2P8DB14"/>
<keyword evidence="2" id="KW-0201">Cytochrome c-type biogenesis</keyword>
<evidence type="ECO:0000313" key="6">
    <source>
        <dbReference type="EMBL" id="PSK94413.1"/>
    </source>
</evidence>
<dbReference type="PANTHER" id="PTHR42852:SF6">
    <property type="entry name" value="THIOL:DISULFIDE INTERCHANGE PROTEIN DSBE"/>
    <property type="match status" value="1"/>
</dbReference>
<keyword evidence="4" id="KW-0676">Redox-active center</keyword>
<dbReference type="Gene3D" id="3.40.30.10">
    <property type="entry name" value="Glutaredoxin"/>
    <property type="match status" value="1"/>
</dbReference>
<dbReference type="EMBL" id="PYGD01000001">
    <property type="protein sequence ID" value="PSK94413.1"/>
    <property type="molecule type" value="Genomic_DNA"/>
</dbReference>
<comment type="caution">
    <text evidence="6">The sequence shown here is derived from an EMBL/GenBank/DDBJ whole genome shotgun (WGS) entry which is preliminary data.</text>
</comment>
<keyword evidence="7" id="KW-1185">Reference proteome</keyword>
<name>A0A2P8DB14_9BACT</name>
<dbReference type="PROSITE" id="PS51352">
    <property type="entry name" value="THIOREDOXIN_2"/>
    <property type="match status" value="1"/>
</dbReference>
<gene>
    <name evidence="6" type="ORF">B0I18_101569</name>
</gene>
<keyword evidence="6" id="KW-0413">Isomerase</keyword>
<sequence>MKKTLFLLCTLWCGWQQAAAQKEITLKGVIRNPADKRVIVANLSASQLEQKQNIKEATLADDGTFTVSIPATEAYNWMVILNGRQRSDFIAPNGAQLTINADAGNWENAIQYAGKGREIPEFFAAYTRDRGMTVAYSKNTQDLGRLEPGAYEKALDSLMADEYAYLDKKKATIPKDFYTYWKDYIRYMNYSAMLIYPIRHEMIRQNTNNIRSIAPELYAVPQKVPAAFDDKFLTLGPYQSYVESYFAAKLNAAGFTNVLRMDPTNNTEDRSQALQQTDSILQLLYKTTPKKTAELMAAKAIQAGMPTWTTGEMQQRLAAYKRQFPKSPNNEILESVYKDAKKFNPGEPAVDFAFTTIDGKPMKLSDLKGKVVYMDFWASWCGPCKGEMPYAKKLKEHFKDKKDVVFLYVSIDEKEDAWKKGIEAMDISGIHTRTPGWQGEIATRYGISSVPSYFLIDKKGNFVLKKTPRPSQSEELKKEIEKLL</sequence>
<organism evidence="6 7">
    <name type="scientific">Taibaiella chishuiensis</name>
    <dbReference type="NCBI Taxonomy" id="1434707"/>
    <lineage>
        <taxon>Bacteria</taxon>
        <taxon>Pseudomonadati</taxon>
        <taxon>Bacteroidota</taxon>
        <taxon>Chitinophagia</taxon>
        <taxon>Chitinophagales</taxon>
        <taxon>Chitinophagaceae</taxon>
        <taxon>Taibaiella</taxon>
    </lineage>
</organism>
<dbReference type="InterPro" id="IPR013740">
    <property type="entry name" value="Redoxin"/>
</dbReference>
<dbReference type="GO" id="GO:0016853">
    <property type="term" value="F:isomerase activity"/>
    <property type="evidence" value="ECO:0007669"/>
    <property type="project" value="UniProtKB-KW"/>
</dbReference>
<accession>A0A2P8DB14</accession>
<evidence type="ECO:0000256" key="4">
    <source>
        <dbReference type="ARBA" id="ARBA00023284"/>
    </source>
</evidence>
<dbReference type="InterPro" id="IPR013766">
    <property type="entry name" value="Thioredoxin_domain"/>
</dbReference>
<evidence type="ECO:0000256" key="2">
    <source>
        <dbReference type="ARBA" id="ARBA00022748"/>
    </source>
</evidence>
<proteinExistence type="predicted"/>
<dbReference type="GO" id="GO:0030313">
    <property type="term" value="C:cell envelope"/>
    <property type="evidence" value="ECO:0007669"/>
    <property type="project" value="UniProtKB-SubCell"/>
</dbReference>
<dbReference type="OrthoDB" id="983020at2"/>
<dbReference type="InterPro" id="IPR050553">
    <property type="entry name" value="Thioredoxin_ResA/DsbE_sf"/>
</dbReference>
<evidence type="ECO:0000256" key="3">
    <source>
        <dbReference type="ARBA" id="ARBA00023157"/>
    </source>
</evidence>